<evidence type="ECO:0000256" key="3">
    <source>
        <dbReference type="ARBA" id="ARBA00022475"/>
    </source>
</evidence>
<dbReference type="PANTHER" id="PTHR30561">
    <property type="entry name" value="SMR FAMILY PROTON-DEPENDENT DRUG EFFLUX TRANSPORTER SUGE"/>
    <property type="match status" value="1"/>
</dbReference>
<evidence type="ECO:0000256" key="4">
    <source>
        <dbReference type="ARBA" id="ARBA00022692"/>
    </source>
</evidence>
<feature type="transmembrane region" description="Helical" evidence="8">
    <location>
        <begin position="27"/>
        <end position="48"/>
    </location>
</feature>
<dbReference type="GeneID" id="93711846"/>
<feature type="transmembrane region" description="Helical" evidence="8">
    <location>
        <begin position="85"/>
        <end position="102"/>
    </location>
</feature>
<keyword evidence="10" id="KW-1185">Reference proteome</keyword>
<dbReference type="SUPFAM" id="SSF103481">
    <property type="entry name" value="Multidrug resistance efflux transporter EmrE"/>
    <property type="match status" value="1"/>
</dbReference>
<protein>
    <submittedName>
        <fullName evidence="9">Multidrug resistance protein EbrB</fullName>
    </submittedName>
</protein>
<organism evidence="9 10">
    <name type="scientific">Priestia endophytica DSM 13796</name>
    <dbReference type="NCBI Taxonomy" id="1121089"/>
    <lineage>
        <taxon>Bacteria</taxon>
        <taxon>Bacillati</taxon>
        <taxon>Bacillota</taxon>
        <taxon>Bacilli</taxon>
        <taxon>Bacillales</taxon>
        <taxon>Bacillaceae</taxon>
        <taxon>Priestia</taxon>
    </lineage>
</organism>
<evidence type="ECO:0000256" key="7">
    <source>
        <dbReference type="RuleBase" id="RU003942"/>
    </source>
</evidence>
<keyword evidence="5 8" id="KW-1133">Transmembrane helix</keyword>
<evidence type="ECO:0000256" key="2">
    <source>
        <dbReference type="ARBA" id="ARBA00022448"/>
    </source>
</evidence>
<dbReference type="Pfam" id="PF00893">
    <property type="entry name" value="Multi_Drug_Res"/>
    <property type="match status" value="1"/>
</dbReference>
<sequence length="116" mass="12327">MKGYIFLSLSIVCEVFGTSMLKLSNGFTVLLPSFGVVLGFVLAFYFLALSLKYISLSLGYGIWAGAGTGLTTLVGIVFFKDALNVITFISLAVIILGVILLNSSSSDKEEEKPSSA</sequence>
<dbReference type="EMBL" id="FOXX01000008">
    <property type="protein sequence ID" value="SFQ75525.1"/>
    <property type="molecule type" value="Genomic_DNA"/>
</dbReference>
<dbReference type="InterPro" id="IPR037185">
    <property type="entry name" value="EmrE-like"/>
</dbReference>
<dbReference type="InterPro" id="IPR045324">
    <property type="entry name" value="Small_multidrug_res"/>
</dbReference>
<dbReference type="RefSeq" id="WP_061805625.1">
    <property type="nucleotide sequence ID" value="NZ_FOXX01000008.1"/>
</dbReference>
<keyword evidence="6 8" id="KW-0472">Membrane</keyword>
<evidence type="ECO:0000313" key="10">
    <source>
        <dbReference type="Proteomes" id="UP000182762"/>
    </source>
</evidence>
<proteinExistence type="inferred from homology"/>
<dbReference type="Proteomes" id="UP000182762">
    <property type="component" value="Unassembled WGS sequence"/>
</dbReference>
<evidence type="ECO:0000256" key="1">
    <source>
        <dbReference type="ARBA" id="ARBA00004651"/>
    </source>
</evidence>
<comment type="caution">
    <text evidence="9">The sequence shown here is derived from an EMBL/GenBank/DDBJ whole genome shotgun (WGS) entry which is preliminary data.</text>
</comment>
<evidence type="ECO:0000313" key="9">
    <source>
        <dbReference type="EMBL" id="SFQ75525.1"/>
    </source>
</evidence>
<comment type="similarity">
    <text evidence="7">Belongs to the drug/metabolite transporter (DMT) superfamily. Small multidrug resistance (SMR) (TC 2.A.7.1) family.</text>
</comment>
<dbReference type="PANTHER" id="PTHR30561:SF1">
    <property type="entry name" value="MULTIDRUG TRANSPORTER EMRE"/>
    <property type="match status" value="1"/>
</dbReference>
<dbReference type="InterPro" id="IPR000390">
    <property type="entry name" value="Small_drug/metabolite_transptr"/>
</dbReference>
<keyword evidence="2" id="KW-0813">Transport</keyword>
<name>A0A1I6B3N7_9BACI</name>
<reference evidence="9 10" key="1">
    <citation type="submission" date="2016-10" db="EMBL/GenBank/DDBJ databases">
        <authorList>
            <person name="Varghese N."/>
            <person name="Submissions S."/>
        </authorList>
    </citation>
    <scope>NUCLEOTIDE SEQUENCE [LARGE SCALE GENOMIC DNA]</scope>
    <source>
        <strain evidence="9 10">DSM 13796</strain>
    </source>
</reference>
<keyword evidence="4 7" id="KW-0812">Transmembrane</keyword>
<keyword evidence="3" id="KW-1003">Cell membrane</keyword>
<accession>A0A1I6B3N7</accession>
<evidence type="ECO:0000256" key="8">
    <source>
        <dbReference type="SAM" id="Phobius"/>
    </source>
</evidence>
<comment type="subcellular location">
    <subcellularLocation>
        <location evidence="1 7">Cell membrane</location>
        <topology evidence="1 7">Multi-pass membrane protein</topology>
    </subcellularLocation>
</comment>
<dbReference type="Gene3D" id="1.10.3730.20">
    <property type="match status" value="1"/>
</dbReference>
<gene>
    <name evidence="9" type="ORF">SAMN02745910_03234</name>
</gene>
<evidence type="ECO:0000256" key="6">
    <source>
        <dbReference type="ARBA" id="ARBA00023136"/>
    </source>
</evidence>
<feature type="transmembrane region" description="Helical" evidence="8">
    <location>
        <begin position="60"/>
        <end position="79"/>
    </location>
</feature>
<evidence type="ECO:0000256" key="5">
    <source>
        <dbReference type="ARBA" id="ARBA00022989"/>
    </source>
</evidence>